<feature type="compositionally biased region" description="Basic and acidic residues" evidence="1">
    <location>
        <begin position="125"/>
        <end position="159"/>
    </location>
</feature>
<feature type="compositionally biased region" description="Pro residues" evidence="1">
    <location>
        <begin position="246"/>
        <end position="256"/>
    </location>
</feature>
<feature type="compositionally biased region" description="Basic and acidic residues" evidence="1">
    <location>
        <begin position="97"/>
        <end position="112"/>
    </location>
</feature>
<feature type="compositionally biased region" description="Low complexity" evidence="1">
    <location>
        <begin position="43"/>
        <end position="64"/>
    </location>
</feature>
<evidence type="ECO:0000256" key="1">
    <source>
        <dbReference type="SAM" id="MobiDB-lite"/>
    </source>
</evidence>
<dbReference type="AlphaFoldDB" id="A0A3N4LUU0"/>
<sequence>MVLHKNSVPPPLLPILFPKSSPSSEWDRKATKAHERKLRAKAEASATGTGGVAAKATGGAPKAVASRKAVGVGSKQTDPAVGTEKKKVEGEEEEDEGGVKVEVEGEGGKGGDDGDDDDEEEEEQEKGKYSRRKIVDNSWRYEEPEEDPYLKAQEKKDQQPEPDYARMTIGKAQLKDSSDEEHEPEADDADDKRALDEIFIRDVPTSTRLPTKRKIVKVDRRCFQDIDEKVAKQKAADAFRKRFALRPPPKAPPPGSHPEIDFGGDDEGIRDIDEFLGELKLEVLTVVLARTPAQGRGSEKTRMPMSGGPGKDLRSEEEDDKWLDEMLESSGARAAAKLQSRR</sequence>
<feature type="compositionally biased region" description="Acidic residues" evidence="1">
    <location>
        <begin position="178"/>
        <end position="189"/>
    </location>
</feature>
<feature type="region of interest" description="Disordered" evidence="1">
    <location>
        <begin position="1"/>
        <end position="194"/>
    </location>
</feature>
<dbReference type="InParanoid" id="A0A3N4LUU0"/>
<dbReference type="EMBL" id="ML121538">
    <property type="protein sequence ID" value="RPB25339.1"/>
    <property type="molecule type" value="Genomic_DNA"/>
</dbReference>
<feature type="region of interest" description="Disordered" evidence="1">
    <location>
        <begin position="292"/>
        <end position="321"/>
    </location>
</feature>
<feature type="region of interest" description="Disordered" evidence="1">
    <location>
        <begin position="244"/>
        <end position="267"/>
    </location>
</feature>
<proteinExistence type="predicted"/>
<evidence type="ECO:0000313" key="3">
    <source>
        <dbReference type="Proteomes" id="UP000267821"/>
    </source>
</evidence>
<feature type="compositionally biased region" description="Acidic residues" evidence="1">
    <location>
        <begin position="113"/>
        <end position="124"/>
    </location>
</feature>
<keyword evidence="3" id="KW-1185">Reference proteome</keyword>
<dbReference type="OrthoDB" id="5413415at2759"/>
<reference evidence="2 3" key="1">
    <citation type="journal article" date="2018" name="Nat. Ecol. Evol.">
        <title>Pezizomycetes genomes reveal the molecular basis of ectomycorrhizal truffle lifestyle.</title>
        <authorList>
            <person name="Murat C."/>
            <person name="Payen T."/>
            <person name="Noel B."/>
            <person name="Kuo A."/>
            <person name="Morin E."/>
            <person name="Chen J."/>
            <person name="Kohler A."/>
            <person name="Krizsan K."/>
            <person name="Balestrini R."/>
            <person name="Da Silva C."/>
            <person name="Montanini B."/>
            <person name="Hainaut M."/>
            <person name="Levati E."/>
            <person name="Barry K.W."/>
            <person name="Belfiori B."/>
            <person name="Cichocki N."/>
            <person name="Clum A."/>
            <person name="Dockter R.B."/>
            <person name="Fauchery L."/>
            <person name="Guy J."/>
            <person name="Iotti M."/>
            <person name="Le Tacon F."/>
            <person name="Lindquist E.A."/>
            <person name="Lipzen A."/>
            <person name="Malagnac F."/>
            <person name="Mello A."/>
            <person name="Molinier V."/>
            <person name="Miyauchi S."/>
            <person name="Poulain J."/>
            <person name="Riccioni C."/>
            <person name="Rubini A."/>
            <person name="Sitrit Y."/>
            <person name="Splivallo R."/>
            <person name="Traeger S."/>
            <person name="Wang M."/>
            <person name="Zifcakova L."/>
            <person name="Wipf D."/>
            <person name="Zambonelli A."/>
            <person name="Paolocci F."/>
            <person name="Nowrousian M."/>
            <person name="Ottonello S."/>
            <person name="Baldrian P."/>
            <person name="Spatafora J.W."/>
            <person name="Henrissat B."/>
            <person name="Nagy L.G."/>
            <person name="Aury J.M."/>
            <person name="Wincker P."/>
            <person name="Grigoriev I.V."/>
            <person name="Bonfante P."/>
            <person name="Martin F.M."/>
        </authorList>
    </citation>
    <scope>NUCLEOTIDE SEQUENCE [LARGE SCALE GENOMIC DNA]</scope>
    <source>
        <strain evidence="2 3">ATCC MYA-4762</strain>
    </source>
</reference>
<dbReference type="Proteomes" id="UP000267821">
    <property type="component" value="Unassembled WGS sequence"/>
</dbReference>
<gene>
    <name evidence="2" type="ORF">L211DRAFT_848189</name>
</gene>
<accession>A0A3N4LUU0</accession>
<protein>
    <submittedName>
        <fullName evidence="2">Uncharacterized protein</fullName>
    </submittedName>
</protein>
<evidence type="ECO:0000313" key="2">
    <source>
        <dbReference type="EMBL" id="RPB25339.1"/>
    </source>
</evidence>
<name>A0A3N4LUU0_9PEZI</name>
<organism evidence="2 3">
    <name type="scientific">Terfezia boudieri ATCC MYA-4762</name>
    <dbReference type="NCBI Taxonomy" id="1051890"/>
    <lineage>
        <taxon>Eukaryota</taxon>
        <taxon>Fungi</taxon>
        <taxon>Dikarya</taxon>
        <taxon>Ascomycota</taxon>
        <taxon>Pezizomycotina</taxon>
        <taxon>Pezizomycetes</taxon>
        <taxon>Pezizales</taxon>
        <taxon>Pezizaceae</taxon>
        <taxon>Terfezia</taxon>
    </lineage>
</organism>